<name>A0A0E3U9K5_9BURK</name>
<dbReference type="InterPro" id="IPR000792">
    <property type="entry name" value="Tscrpt_reg_LuxR_C"/>
</dbReference>
<dbReference type="AlphaFoldDB" id="A0A0E3U9K5"/>
<dbReference type="KEGG" id="pox:MB84_09420"/>
<dbReference type="PATRIC" id="fig|573737.6.peg.2746"/>
<dbReference type="SUPFAM" id="SSF46894">
    <property type="entry name" value="C-terminal effector domain of the bipartite response regulators"/>
    <property type="match status" value="1"/>
</dbReference>
<protein>
    <submittedName>
        <fullName evidence="2">LuxR family transcriptional regulator</fullName>
    </submittedName>
</protein>
<gene>
    <name evidence="2" type="ORF">MB84_09420</name>
</gene>
<keyword evidence="3" id="KW-1185">Reference proteome</keyword>
<dbReference type="RefSeq" id="WP_046293417.1">
    <property type="nucleotide sequence ID" value="NZ_CP011253.3"/>
</dbReference>
<dbReference type="GO" id="GO:0003677">
    <property type="term" value="F:DNA binding"/>
    <property type="evidence" value="ECO:0007669"/>
    <property type="project" value="InterPro"/>
</dbReference>
<organism evidence="2 3">
    <name type="scientific">Pandoraea oxalativorans</name>
    <dbReference type="NCBI Taxonomy" id="573737"/>
    <lineage>
        <taxon>Bacteria</taxon>
        <taxon>Pseudomonadati</taxon>
        <taxon>Pseudomonadota</taxon>
        <taxon>Betaproteobacteria</taxon>
        <taxon>Burkholderiales</taxon>
        <taxon>Burkholderiaceae</taxon>
        <taxon>Pandoraea</taxon>
    </lineage>
</organism>
<dbReference type="Gene3D" id="1.10.10.10">
    <property type="entry name" value="Winged helix-like DNA-binding domain superfamily/Winged helix DNA-binding domain"/>
    <property type="match status" value="1"/>
</dbReference>
<dbReference type="Pfam" id="PF00196">
    <property type="entry name" value="GerE"/>
    <property type="match status" value="1"/>
</dbReference>
<dbReference type="InterPro" id="IPR016032">
    <property type="entry name" value="Sig_transdc_resp-reg_C-effctor"/>
</dbReference>
<evidence type="ECO:0000313" key="3">
    <source>
        <dbReference type="Proteomes" id="UP000035050"/>
    </source>
</evidence>
<dbReference type="InterPro" id="IPR036388">
    <property type="entry name" value="WH-like_DNA-bd_sf"/>
</dbReference>
<evidence type="ECO:0000313" key="2">
    <source>
        <dbReference type="EMBL" id="AKC72273.1"/>
    </source>
</evidence>
<sequence>MKSESSIISLIQSFPVSASLKDASTGRYIVNNAHNSRQFGVENPREIEGLTVNDLSFRQAGWGKQYAKSIEEHDFLVLEQRSSVIRRNKFLDDSGDAQIEEMTKFPILGARGNILCVATYRHDITRTLPPFNIYHLHRNFYAANEAIDRTMALIGVKEYFISRPTEAQFRVFLLKAERLSNKEISRTLGVSDRTVECHCVAVRNKLIGDLFYTALSAAKGGEGYDLS</sequence>
<dbReference type="EMBL" id="CP011253">
    <property type="protein sequence ID" value="AKC72273.1"/>
    <property type="molecule type" value="Genomic_DNA"/>
</dbReference>
<proteinExistence type="predicted"/>
<dbReference type="OrthoDB" id="9014202at2"/>
<accession>A0A0E3U9K5</accession>
<feature type="domain" description="HTH luxR-type" evidence="1">
    <location>
        <begin position="171"/>
        <end position="206"/>
    </location>
</feature>
<reference evidence="2" key="1">
    <citation type="submission" date="2016-06" db="EMBL/GenBank/DDBJ databases">
        <title>Pandoraea oxalativorans DSM 23570 Genome Sequencing.</title>
        <authorList>
            <person name="Ee R."/>
            <person name="Lim Y.-L."/>
            <person name="Yong D."/>
            <person name="Yin W.-F."/>
            <person name="Chan K.-G."/>
        </authorList>
    </citation>
    <scope>NUCLEOTIDE SEQUENCE</scope>
    <source>
        <strain evidence="2">DSM 23570</strain>
    </source>
</reference>
<dbReference type="HOGENOM" id="CLU_104516_0_0_4"/>
<dbReference type="Proteomes" id="UP000035050">
    <property type="component" value="Chromosome"/>
</dbReference>
<evidence type="ECO:0000259" key="1">
    <source>
        <dbReference type="Pfam" id="PF00196"/>
    </source>
</evidence>
<dbReference type="GO" id="GO:0006355">
    <property type="term" value="P:regulation of DNA-templated transcription"/>
    <property type="evidence" value="ECO:0007669"/>
    <property type="project" value="InterPro"/>
</dbReference>